<evidence type="ECO:0000259" key="2">
    <source>
        <dbReference type="Pfam" id="PF09557"/>
    </source>
</evidence>
<dbReference type="InterPro" id="IPR052967">
    <property type="entry name" value="Stress_Response_Assoc"/>
</dbReference>
<keyword evidence="4" id="KW-1185">Reference proteome</keyword>
<dbReference type="RefSeq" id="WP_277859280.1">
    <property type="nucleotide sequence ID" value="NZ_JARRAG010000001.1"/>
</dbReference>
<organism evidence="3 4">
    <name type="scientific">Paludisphaera mucosa</name>
    <dbReference type="NCBI Taxonomy" id="3030827"/>
    <lineage>
        <taxon>Bacteria</taxon>
        <taxon>Pseudomonadati</taxon>
        <taxon>Planctomycetota</taxon>
        <taxon>Planctomycetia</taxon>
        <taxon>Isosphaerales</taxon>
        <taxon>Isosphaeraceae</taxon>
        <taxon>Paludisphaera</taxon>
    </lineage>
</organism>
<feature type="domain" description="DUF2382" evidence="2">
    <location>
        <begin position="219"/>
        <end position="329"/>
    </location>
</feature>
<proteinExistence type="predicted"/>
<feature type="compositionally biased region" description="Basic and acidic residues" evidence="1">
    <location>
        <begin position="1"/>
        <end position="11"/>
    </location>
</feature>
<protein>
    <submittedName>
        <fullName evidence="3">YsnF/AvaK domain-containing protein</fullName>
    </submittedName>
</protein>
<sequence>MATRKDPEKTVDVPPTGSRNPDPITDAPGSHPVETGVGAALGGIATGAAIGSVAGPVGTAVGAALGAIAGGYAGKGVGELIDPTTEDNWLRESFPSRSYASKGETYDTYKPAYDYAGEHETRYAGKPYHEVESDLQQGWDKTKHAADLTWDKAKHAVKDVFDYRTAHRYAGEAYDQHGGKPFAEVENDLKAGWNNTKHAAATTWDKARDSIRDAYDKTIQLRAERLKVDKRPVDAGEVSVRKEVVTENKTITVPVEREEVVIERRAGSGQVTKGGISSSGTEEIHIPVRREEIEVGKESVVTDEISVGKRKVQGTQQASGTVRKEQLKVDKQGEVEIDDQTRNSGRR</sequence>
<evidence type="ECO:0000256" key="1">
    <source>
        <dbReference type="SAM" id="MobiDB-lite"/>
    </source>
</evidence>
<feature type="compositionally biased region" description="Basic and acidic residues" evidence="1">
    <location>
        <begin position="322"/>
        <end position="334"/>
    </location>
</feature>
<gene>
    <name evidence="3" type="ORF">PZE19_04020</name>
</gene>
<feature type="region of interest" description="Disordered" evidence="1">
    <location>
        <begin position="308"/>
        <end position="347"/>
    </location>
</feature>
<dbReference type="PANTHER" id="PTHR38463:SF1">
    <property type="entry name" value="STRESS RESPONSE PROTEIN YSNF"/>
    <property type="match status" value="1"/>
</dbReference>
<dbReference type="PANTHER" id="PTHR38463">
    <property type="entry name" value="STRESS RESPONSE PROTEIN YSNF"/>
    <property type="match status" value="1"/>
</dbReference>
<feature type="region of interest" description="Disordered" evidence="1">
    <location>
        <begin position="1"/>
        <end position="35"/>
    </location>
</feature>
<evidence type="ECO:0000313" key="4">
    <source>
        <dbReference type="Proteomes" id="UP001216907"/>
    </source>
</evidence>
<reference evidence="3 4" key="1">
    <citation type="submission" date="2023-03" db="EMBL/GenBank/DDBJ databases">
        <title>Paludisphaera mucosa sp. nov. a novel planctomycete from northern fen.</title>
        <authorList>
            <person name="Ivanova A."/>
        </authorList>
    </citation>
    <scope>NUCLEOTIDE SEQUENCE [LARGE SCALE GENOMIC DNA]</scope>
    <source>
        <strain evidence="3 4">Pla2</strain>
    </source>
</reference>
<evidence type="ECO:0000313" key="3">
    <source>
        <dbReference type="EMBL" id="MDG3002921.1"/>
    </source>
</evidence>
<accession>A0ABT6F601</accession>
<name>A0ABT6F601_9BACT</name>
<dbReference type="NCBIfam" id="TIGR02271">
    <property type="entry name" value="YsnF/AvaK domain"/>
    <property type="match status" value="1"/>
</dbReference>
<dbReference type="Pfam" id="PF09557">
    <property type="entry name" value="DUF2382"/>
    <property type="match status" value="1"/>
</dbReference>
<comment type="caution">
    <text evidence="3">The sequence shown here is derived from an EMBL/GenBank/DDBJ whole genome shotgun (WGS) entry which is preliminary data.</text>
</comment>
<dbReference type="InterPro" id="IPR019060">
    <property type="entry name" value="DUF2382"/>
</dbReference>
<dbReference type="Proteomes" id="UP001216907">
    <property type="component" value="Unassembled WGS sequence"/>
</dbReference>
<dbReference type="EMBL" id="JARRAG010000001">
    <property type="protein sequence ID" value="MDG3002921.1"/>
    <property type="molecule type" value="Genomic_DNA"/>
</dbReference>